<sequence length="87" mass="9355">MAAGLAEGRTEEGERGGGEPERGGPGGTEHRHSATQRPDHRGSEARRLTGGGQEDGWRDFYQPSSCSPCWFSTTTAVLVVFRCSTQC</sequence>
<reference evidence="2" key="1">
    <citation type="submission" date="2020-03" db="EMBL/GenBank/DDBJ databases">
        <authorList>
            <person name="Weist P."/>
        </authorList>
    </citation>
    <scope>NUCLEOTIDE SEQUENCE</scope>
</reference>
<protein>
    <submittedName>
        <fullName evidence="2">Uncharacterized protein</fullName>
    </submittedName>
</protein>
<evidence type="ECO:0000313" key="2">
    <source>
        <dbReference type="EMBL" id="CAB1423381.1"/>
    </source>
</evidence>
<dbReference type="EMBL" id="CADEAL010000652">
    <property type="protein sequence ID" value="CAB1423381.1"/>
    <property type="molecule type" value="Genomic_DNA"/>
</dbReference>
<feature type="region of interest" description="Disordered" evidence="1">
    <location>
        <begin position="1"/>
        <end position="57"/>
    </location>
</feature>
<name>A0A9N7U2B9_PLEPL</name>
<keyword evidence="3" id="KW-1185">Reference proteome</keyword>
<dbReference type="AlphaFoldDB" id="A0A9N7U2B9"/>
<accession>A0A9N7U2B9</accession>
<evidence type="ECO:0000256" key="1">
    <source>
        <dbReference type="SAM" id="MobiDB-lite"/>
    </source>
</evidence>
<organism evidence="2 3">
    <name type="scientific">Pleuronectes platessa</name>
    <name type="common">European plaice</name>
    <dbReference type="NCBI Taxonomy" id="8262"/>
    <lineage>
        <taxon>Eukaryota</taxon>
        <taxon>Metazoa</taxon>
        <taxon>Chordata</taxon>
        <taxon>Craniata</taxon>
        <taxon>Vertebrata</taxon>
        <taxon>Euteleostomi</taxon>
        <taxon>Actinopterygii</taxon>
        <taxon>Neopterygii</taxon>
        <taxon>Teleostei</taxon>
        <taxon>Neoteleostei</taxon>
        <taxon>Acanthomorphata</taxon>
        <taxon>Carangaria</taxon>
        <taxon>Pleuronectiformes</taxon>
        <taxon>Pleuronectoidei</taxon>
        <taxon>Pleuronectidae</taxon>
        <taxon>Pleuronectes</taxon>
    </lineage>
</organism>
<dbReference type="Proteomes" id="UP001153269">
    <property type="component" value="Unassembled WGS sequence"/>
</dbReference>
<evidence type="ECO:0000313" key="3">
    <source>
        <dbReference type="Proteomes" id="UP001153269"/>
    </source>
</evidence>
<gene>
    <name evidence="2" type="ORF">PLEPLA_LOCUS11300</name>
</gene>
<proteinExistence type="predicted"/>
<comment type="caution">
    <text evidence="2">The sequence shown here is derived from an EMBL/GenBank/DDBJ whole genome shotgun (WGS) entry which is preliminary data.</text>
</comment>
<feature type="compositionally biased region" description="Basic and acidic residues" evidence="1">
    <location>
        <begin position="8"/>
        <end position="47"/>
    </location>
</feature>